<dbReference type="Proteomes" id="UP000654670">
    <property type="component" value="Unassembled WGS sequence"/>
</dbReference>
<dbReference type="GO" id="GO:0001216">
    <property type="term" value="F:DNA-binding transcription activator activity"/>
    <property type="evidence" value="ECO:0007669"/>
    <property type="project" value="InterPro"/>
</dbReference>
<dbReference type="InterPro" id="IPR007046">
    <property type="entry name" value="RNA_pol_sigma_54_core-bd"/>
</dbReference>
<dbReference type="Pfam" id="PF04963">
    <property type="entry name" value="Sigma54_CBD"/>
    <property type="match status" value="1"/>
</dbReference>
<reference evidence="11" key="1">
    <citation type="journal article" date="2014" name="Int. J. Syst. Evol. Microbiol.">
        <title>Complete genome sequence of Corynebacterium casei LMG S-19264T (=DSM 44701T), isolated from a smear-ripened cheese.</title>
        <authorList>
            <consortium name="US DOE Joint Genome Institute (JGI-PGF)"/>
            <person name="Walter F."/>
            <person name="Albersmeier A."/>
            <person name="Kalinowski J."/>
            <person name="Ruckert C."/>
        </authorList>
    </citation>
    <scope>NUCLEOTIDE SEQUENCE</scope>
    <source>
        <strain evidence="11">JCM 15325</strain>
    </source>
</reference>
<sequence length="435" mass="48843">MGLALVQKQSLKLKMAPALYQSVTLLQFNNEELSQYIHEKALENPLLHVEESGFQTDYLSYPTGDGIKSTTDVIEETIAGTSDFRELLHQDLHQLRLSKKSMAAADALIDCLNDNGYLDEDPEDLLSRFELDLPEVEEALALVQSLEPAGVGARSLPECLLLQLRRKTPRLPLAESILSDYCDCFLTGDWTGLAEILGTTEESVLDAVAAIRSLAPVPVNTIQAEKPHYVVPDVTIAERDGGLVCELEDGFLPKITIDRQDYQQYLKTADEETKRYLREKIEEADWLLAGVSRRKQTIMSLAEMLADKQKLYFMTGENDQLQPFTMKNAAEKLSVHESTVSRAVANKYVQTPYGLFPLKKFFVRGLKTDKGGASVFHIQSRIRHLIDREDRRSPLSDQRLAGLLAEEGLHCSRRAVTKYRRACGIGSTVQRRVSK</sequence>
<dbReference type="PROSITE" id="PS50044">
    <property type="entry name" value="SIGMA54_3"/>
    <property type="match status" value="1"/>
</dbReference>
<dbReference type="GO" id="GO:0016779">
    <property type="term" value="F:nucleotidyltransferase activity"/>
    <property type="evidence" value="ECO:0007669"/>
    <property type="project" value="UniProtKB-KW"/>
</dbReference>
<reference evidence="11" key="2">
    <citation type="submission" date="2020-09" db="EMBL/GenBank/DDBJ databases">
        <authorList>
            <person name="Sun Q."/>
            <person name="Ohkuma M."/>
        </authorList>
    </citation>
    <scope>NUCLEOTIDE SEQUENCE</scope>
    <source>
        <strain evidence="11">JCM 15325</strain>
    </source>
</reference>
<dbReference type="PANTHER" id="PTHR32248:SF4">
    <property type="entry name" value="RNA POLYMERASE SIGMA-54 FACTOR"/>
    <property type="match status" value="1"/>
</dbReference>
<keyword evidence="12" id="KW-1185">Reference proteome</keyword>
<evidence type="ECO:0000313" key="11">
    <source>
        <dbReference type="EMBL" id="GGL54208.1"/>
    </source>
</evidence>
<keyword evidence="3" id="KW-0808">Transferase</keyword>
<evidence type="ECO:0000256" key="3">
    <source>
        <dbReference type="ARBA" id="ARBA00022679"/>
    </source>
</evidence>
<dbReference type="GO" id="GO:0016987">
    <property type="term" value="F:sigma factor activity"/>
    <property type="evidence" value="ECO:0007669"/>
    <property type="project" value="UniProtKB-KW"/>
</dbReference>
<dbReference type="GO" id="GO:0003677">
    <property type="term" value="F:DNA binding"/>
    <property type="evidence" value="ECO:0007669"/>
    <property type="project" value="UniProtKB-KW"/>
</dbReference>
<dbReference type="InterPro" id="IPR007634">
    <property type="entry name" value="RNA_pol_sigma_54_DNA-bd"/>
</dbReference>
<keyword evidence="4" id="KW-0548">Nucleotidyltransferase</keyword>
<dbReference type="Pfam" id="PF00309">
    <property type="entry name" value="Sigma54_AID"/>
    <property type="match status" value="1"/>
</dbReference>
<keyword evidence="2" id="KW-0240">DNA-directed RNA polymerase</keyword>
<keyword evidence="5" id="KW-0805">Transcription regulation</keyword>
<dbReference type="Gene3D" id="1.10.10.1330">
    <property type="entry name" value="RNA polymerase sigma-54 factor, core-binding domain"/>
    <property type="match status" value="1"/>
</dbReference>
<evidence type="ECO:0000256" key="4">
    <source>
        <dbReference type="ARBA" id="ARBA00022695"/>
    </source>
</evidence>
<name>A0A917S4H5_9BACL</name>
<dbReference type="AlphaFoldDB" id="A0A917S4H5"/>
<dbReference type="InterPro" id="IPR038709">
    <property type="entry name" value="RpoN_core-bd_sf"/>
</dbReference>
<proteinExistence type="inferred from homology"/>
<dbReference type="PANTHER" id="PTHR32248">
    <property type="entry name" value="RNA POLYMERASE SIGMA-54 FACTOR"/>
    <property type="match status" value="1"/>
</dbReference>
<evidence type="ECO:0000259" key="9">
    <source>
        <dbReference type="Pfam" id="PF04552"/>
    </source>
</evidence>
<accession>A0A917S4H5</accession>
<feature type="domain" description="RNA polymerase sigma factor 54 DNA-binding" evidence="9">
    <location>
        <begin position="275"/>
        <end position="432"/>
    </location>
</feature>
<keyword evidence="7" id="KW-0238">DNA-binding</keyword>
<comment type="similarity">
    <text evidence="1">Belongs to the sigma-54 factor family.</text>
</comment>
<evidence type="ECO:0000256" key="5">
    <source>
        <dbReference type="ARBA" id="ARBA00023015"/>
    </source>
</evidence>
<dbReference type="Gene3D" id="1.10.10.60">
    <property type="entry name" value="Homeodomain-like"/>
    <property type="match status" value="1"/>
</dbReference>
<evidence type="ECO:0000259" key="10">
    <source>
        <dbReference type="Pfam" id="PF04963"/>
    </source>
</evidence>
<dbReference type="PIRSF" id="PIRSF000774">
    <property type="entry name" value="RpoN"/>
    <property type="match status" value="1"/>
</dbReference>
<dbReference type="EMBL" id="BMOK01000006">
    <property type="protein sequence ID" value="GGL54208.1"/>
    <property type="molecule type" value="Genomic_DNA"/>
</dbReference>
<protein>
    <submittedName>
        <fullName evidence="11">RNA polymerase sigma-54 factor</fullName>
    </submittedName>
</protein>
<feature type="domain" description="RNA polymerase sigma factor 54 core-binding" evidence="10">
    <location>
        <begin position="74"/>
        <end position="259"/>
    </location>
</feature>
<comment type="caution">
    <text evidence="11">The sequence shown here is derived from an EMBL/GenBank/DDBJ whole genome shotgun (WGS) entry which is preliminary data.</text>
</comment>
<dbReference type="RefSeq" id="WP_188802743.1">
    <property type="nucleotide sequence ID" value="NZ_BMOK01000006.1"/>
</dbReference>
<keyword evidence="8" id="KW-0804">Transcription</keyword>
<gene>
    <name evidence="11" type="primary">sigL</name>
    <name evidence="11" type="ORF">GCM10007968_17800</name>
</gene>
<evidence type="ECO:0000256" key="8">
    <source>
        <dbReference type="ARBA" id="ARBA00023163"/>
    </source>
</evidence>
<keyword evidence="6" id="KW-0731">Sigma factor</keyword>
<dbReference type="InterPro" id="IPR000394">
    <property type="entry name" value="RNA_pol_sigma_54"/>
</dbReference>
<dbReference type="PRINTS" id="PR00045">
    <property type="entry name" value="SIGMA54FCT"/>
</dbReference>
<evidence type="ECO:0000256" key="2">
    <source>
        <dbReference type="ARBA" id="ARBA00022478"/>
    </source>
</evidence>
<dbReference type="Pfam" id="PF04552">
    <property type="entry name" value="Sigma54_DBD"/>
    <property type="match status" value="1"/>
</dbReference>
<evidence type="ECO:0000256" key="7">
    <source>
        <dbReference type="ARBA" id="ARBA00023125"/>
    </source>
</evidence>
<dbReference type="GO" id="GO:0000428">
    <property type="term" value="C:DNA-directed RNA polymerase complex"/>
    <property type="evidence" value="ECO:0007669"/>
    <property type="project" value="UniProtKB-KW"/>
</dbReference>
<organism evidence="11 12">
    <name type="scientific">Sporolactobacillus putidus</name>
    <dbReference type="NCBI Taxonomy" id="492735"/>
    <lineage>
        <taxon>Bacteria</taxon>
        <taxon>Bacillati</taxon>
        <taxon>Bacillota</taxon>
        <taxon>Bacilli</taxon>
        <taxon>Bacillales</taxon>
        <taxon>Sporolactobacillaceae</taxon>
        <taxon>Sporolactobacillus</taxon>
    </lineage>
</organism>
<evidence type="ECO:0000313" key="12">
    <source>
        <dbReference type="Proteomes" id="UP000654670"/>
    </source>
</evidence>
<dbReference type="GO" id="GO:0006352">
    <property type="term" value="P:DNA-templated transcription initiation"/>
    <property type="evidence" value="ECO:0007669"/>
    <property type="project" value="InterPro"/>
</dbReference>
<evidence type="ECO:0000256" key="6">
    <source>
        <dbReference type="ARBA" id="ARBA00023082"/>
    </source>
</evidence>
<evidence type="ECO:0000256" key="1">
    <source>
        <dbReference type="ARBA" id="ARBA00008798"/>
    </source>
</evidence>
<dbReference type="NCBIfam" id="TIGR02395">
    <property type="entry name" value="rpoN_sigma"/>
    <property type="match status" value="1"/>
</dbReference>